<feature type="coiled-coil region" evidence="1">
    <location>
        <begin position="747"/>
        <end position="781"/>
    </location>
</feature>
<protein>
    <submittedName>
        <fullName evidence="3">Uncharacterized protein</fullName>
    </submittedName>
</protein>
<feature type="compositionally biased region" description="Polar residues" evidence="2">
    <location>
        <begin position="868"/>
        <end position="877"/>
    </location>
</feature>
<name>A0AAD5U2L8_9FUNG</name>
<feature type="coiled-coil region" evidence="1">
    <location>
        <begin position="476"/>
        <end position="616"/>
    </location>
</feature>
<dbReference type="EMBL" id="JADGJW010000183">
    <property type="protein sequence ID" value="KAJ3222265.1"/>
    <property type="molecule type" value="Genomic_DNA"/>
</dbReference>
<dbReference type="Proteomes" id="UP001211065">
    <property type="component" value="Unassembled WGS sequence"/>
</dbReference>
<feature type="coiled-coil region" evidence="1">
    <location>
        <begin position="131"/>
        <end position="158"/>
    </location>
</feature>
<feature type="coiled-coil region" evidence="1">
    <location>
        <begin position="226"/>
        <end position="253"/>
    </location>
</feature>
<sequence length="904" mass="104860">MTSKVGLSPLPPILDRILSPENAQNEHSHSHEESQVFVSLRVCKHCQDSLLQTFHHCLSKQTSPESESSFAINSLTQIDEVEDAKRLKEPPYFNLIKDPTKFKNNIFVNSSHAIERDRTVLKEMKALPFSGNLYRQTLQQHKKEIMKLKKNLYDKTKEEEFQLDNVERLRLALQKAVKYYAFAEEWQSEESSRLQYDVKCLKGEMSSLMAFLINSEEEKRMLVSKVNSINEIVEKKEQNIKELSGSYQELKQKLHTSYKEYLEITETVKRLEVEAESGSDVVRNKNEILQRNLDKLSKDFEICSKDLTAYQLKIKELEFELEEISIQFTQCGDAKKILEVEKSKLLAELNSTIQSLKTLNENHDIAMSKISMLELKIIDITVEAETTNNELQTTISTLSKDLSTIEVEKKDVELKLKVSKSECEKLTNILRSTTKVKDQQEAAFRVERVKLDREILIRDDRINEFISLKDADAKHIKKLQEAKEQLLFQVNDLQNSLDREASTVNSLNFELIQLRKTSEEQITTLEDSLEKLNVTRVNLTNDKRQLMDKVKSVRSDLAKKEEQFNSLSENYDKNKVESGEKELKLKQMLIKSQTEHKKLQGEFKTLEDKAQMLLEQNVKFKFQSENLQKRLKIIEDESILVNQKLELVTKESDEYKINLQLTISERDDFKQHLDSVLTKISEVNETMNRNEMENQAIIKQKDSTLKSLNSELQLAREQAKRFGGTKDKLAAIIQMLTDELDITKQTLKQESACREKLEVSLDDLRKEFSNEKKNRFDLERVQIKIARRDMEREAEMARAIIERDRLLRIVEVGLKDEHTRLFEISSILPPKCELESKPGPNPNLFPKVSSKKLPAGTETPKTRHSRSEMGTSTTNLLQGRPPRMSIYNIIHAAQRLKEDDENAT</sequence>
<comment type="caution">
    <text evidence="3">The sequence shown here is derived from an EMBL/GenBank/DDBJ whole genome shotgun (WGS) entry which is preliminary data.</text>
</comment>
<keyword evidence="4" id="KW-1185">Reference proteome</keyword>
<organism evidence="3 4">
    <name type="scientific">Clydaea vesicula</name>
    <dbReference type="NCBI Taxonomy" id="447962"/>
    <lineage>
        <taxon>Eukaryota</taxon>
        <taxon>Fungi</taxon>
        <taxon>Fungi incertae sedis</taxon>
        <taxon>Chytridiomycota</taxon>
        <taxon>Chytridiomycota incertae sedis</taxon>
        <taxon>Chytridiomycetes</taxon>
        <taxon>Lobulomycetales</taxon>
        <taxon>Lobulomycetaceae</taxon>
        <taxon>Clydaea</taxon>
    </lineage>
</organism>
<keyword evidence="1" id="KW-0175">Coiled coil</keyword>
<gene>
    <name evidence="3" type="ORF">HK099_002497</name>
</gene>
<accession>A0AAD5U2L8</accession>
<reference evidence="3" key="1">
    <citation type="submission" date="2020-05" db="EMBL/GenBank/DDBJ databases">
        <title>Phylogenomic resolution of chytrid fungi.</title>
        <authorList>
            <person name="Stajich J.E."/>
            <person name="Amses K."/>
            <person name="Simmons R."/>
            <person name="Seto K."/>
            <person name="Myers J."/>
            <person name="Bonds A."/>
            <person name="Quandt C.A."/>
            <person name="Barry K."/>
            <person name="Liu P."/>
            <person name="Grigoriev I."/>
            <person name="Longcore J.E."/>
            <person name="James T.Y."/>
        </authorList>
    </citation>
    <scope>NUCLEOTIDE SEQUENCE</scope>
    <source>
        <strain evidence="3">JEL0476</strain>
    </source>
</reference>
<dbReference type="AlphaFoldDB" id="A0AAD5U2L8"/>
<evidence type="ECO:0000313" key="4">
    <source>
        <dbReference type="Proteomes" id="UP001211065"/>
    </source>
</evidence>
<evidence type="ECO:0000256" key="1">
    <source>
        <dbReference type="SAM" id="Coils"/>
    </source>
</evidence>
<evidence type="ECO:0000256" key="2">
    <source>
        <dbReference type="SAM" id="MobiDB-lite"/>
    </source>
</evidence>
<feature type="coiled-coil region" evidence="1">
    <location>
        <begin position="279"/>
        <end position="362"/>
    </location>
</feature>
<evidence type="ECO:0000313" key="3">
    <source>
        <dbReference type="EMBL" id="KAJ3222265.1"/>
    </source>
</evidence>
<feature type="region of interest" description="Disordered" evidence="2">
    <location>
        <begin position="833"/>
        <end position="880"/>
    </location>
</feature>
<proteinExistence type="predicted"/>